<accession>A0A1Q9EZH6</accession>
<dbReference type="Proteomes" id="UP000186817">
    <property type="component" value="Unassembled WGS sequence"/>
</dbReference>
<feature type="compositionally biased region" description="Polar residues" evidence="1">
    <location>
        <begin position="27"/>
        <end position="38"/>
    </location>
</feature>
<organism evidence="2 3">
    <name type="scientific">Symbiodinium microadriaticum</name>
    <name type="common">Dinoflagellate</name>
    <name type="synonym">Zooxanthella microadriatica</name>
    <dbReference type="NCBI Taxonomy" id="2951"/>
    <lineage>
        <taxon>Eukaryota</taxon>
        <taxon>Sar</taxon>
        <taxon>Alveolata</taxon>
        <taxon>Dinophyceae</taxon>
        <taxon>Suessiales</taxon>
        <taxon>Symbiodiniaceae</taxon>
        <taxon>Symbiodinium</taxon>
    </lineage>
</organism>
<dbReference type="AlphaFoldDB" id="A0A1Q9EZH6"/>
<dbReference type="EMBL" id="LSRX01000038">
    <property type="protein sequence ID" value="OLQ12815.1"/>
    <property type="molecule type" value="Genomic_DNA"/>
</dbReference>
<reference evidence="2 3" key="1">
    <citation type="submission" date="2016-02" db="EMBL/GenBank/DDBJ databases">
        <title>Genome analysis of coral dinoflagellate symbionts highlights evolutionary adaptations to a symbiotic lifestyle.</title>
        <authorList>
            <person name="Aranda M."/>
            <person name="Li Y."/>
            <person name="Liew Y.J."/>
            <person name="Baumgarten S."/>
            <person name="Simakov O."/>
            <person name="Wilson M."/>
            <person name="Piel J."/>
            <person name="Ashoor H."/>
            <person name="Bougouffa S."/>
            <person name="Bajic V.B."/>
            <person name="Ryu T."/>
            <person name="Ravasi T."/>
            <person name="Bayer T."/>
            <person name="Micklem G."/>
            <person name="Kim H."/>
            <person name="Bhak J."/>
            <person name="Lajeunesse T.C."/>
            <person name="Voolstra C.R."/>
        </authorList>
    </citation>
    <scope>NUCLEOTIDE SEQUENCE [LARGE SCALE GENOMIC DNA]</scope>
    <source>
        <strain evidence="2 3">CCMP2467</strain>
    </source>
</reference>
<evidence type="ECO:0000313" key="3">
    <source>
        <dbReference type="Proteomes" id="UP000186817"/>
    </source>
</evidence>
<gene>
    <name evidence="2" type="ORF">AK812_SmicGene3337</name>
</gene>
<evidence type="ECO:0000313" key="2">
    <source>
        <dbReference type="EMBL" id="OLQ12815.1"/>
    </source>
</evidence>
<evidence type="ECO:0000256" key="1">
    <source>
        <dbReference type="SAM" id="MobiDB-lite"/>
    </source>
</evidence>
<protein>
    <submittedName>
        <fullName evidence="2">Uncharacterized protein</fullName>
    </submittedName>
</protein>
<name>A0A1Q9EZH6_SYMMI</name>
<sequence>MEPMPKATPSHGPKRARTDMRPDLTGPSGSQAASSSTALPPPQPEQERGVESDWAEVPIPDGAVEYSFEFIKEDMQRCRGKLVHTVNDPDVYTFAYDETPLYKPSPEEGTLPIEHYVRRVVTYLGRLQSVTQNKSGGMSAQVYIKASTSKWLQMYARMYHGCGVGTCEHLPTPAMLTAAALVRSEDDLKVGENETATSESPEVKNDRTNVVLAATEIRNNLAIGGKPDATHIRTQSTFLAMDFEMYASNKKTVFSLSEAFHGKGWRHLTKLSPETYKSVTFGSTISVFNLLKQKVAARSEDQRSKGNDYDPYSPMPASDCDMEETLKRVYIDNIKEVIALVPSYDNEKAFKDMLVHVLSSPWSFDFEAEYGTHVISTDQVATNDLHHHHHRAFAVYEKQLFYEKMIAACYMDPEVLAKCQALMHSNAIEIPRFKEIWSDRTEIRFASTMDSSNWIPSERLRDKT</sequence>
<proteinExistence type="predicted"/>
<keyword evidence="3" id="KW-1185">Reference proteome</keyword>
<comment type="caution">
    <text evidence="2">The sequence shown here is derived from an EMBL/GenBank/DDBJ whole genome shotgun (WGS) entry which is preliminary data.</text>
</comment>
<feature type="region of interest" description="Disordered" evidence="1">
    <location>
        <begin position="1"/>
        <end position="55"/>
    </location>
</feature>